<dbReference type="InterPro" id="IPR001245">
    <property type="entry name" value="Ser-Thr/Tyr_kinase_cat_dom"/>
</dbReference>
<evidence type="ECO:0000313" key="7">
    <source>
        <dbReference type="Proteomes" id="UP000439903"/>
    </source>
</evidence>
<evidence type="ECO:0000256" key="4">
    <source>
        <dbReference type="ARBA" id="ARBA00022840"/>
    </source>
</evidence>
<protein>
    <submittedName>
        <fullName evidence="6">Kinase-like protein</fullName>
    </submittedName>
</protein>
<dbReference type="InterPro" id="IPR036910">
    <property type="entry name" value="HMG_box_dom_sf"/>
</dbReference>
<dbReference type="SMART" id="SM00398">
    <property type="entry name" value="HMG"/>
    <property type="match status" value="1"/>
</dbReference>
<dbReference type="InterPro" id="IPR009071">
    <property type="entry name" value="HMG_box_dom"/>
</dbReference>
<dbReference type="AlphaFoldDB" id="A0A8H4A3U6"/>
<dbReference type="GO" id="GO:0005524">
    <property type="term" value="F:ATP binding"/>
    <property type="evidence" value="ECO:0007669"/>
    <property type="project" value="UniProtKB-KW"/>
</dbReference>
<dbReference type="PANTHER" id="PTHR44329:SF288">
    <property type="entry name" value="MITOGEN-ACTIVATED PROTEIN KINASE KINASE KINASE 20"/>
    <property type="match status" value="1"/>
</dbReference>
<evidence type="ECO:0000256" key="2">
    <source>
        <dbReference type="ARBA" id="ARBA00022741"/>
    </source>
</evidence>
<sequence>MELRNKKSLINSSSISTSSLLNNFKPSFPPEITVDELIFESLKKGNSNYNRTPRFNPFIIYRRVFNREASKLNRDLSVQQISKKASESWHRESEHVKKIYRKLAEDAKIGLRSHRKLAKNAKIGLKSHRKLTKDAKIGLRSRYNISNLNMNQSNDNVSEGLGILCVDSNYVDDGNDQINNMNEESTNCDSVSISGTKTMIQSVNSFNFKHTPIQPIQFTKSHNPLNLSTKNRNGIRKTSIEIAKNDIYDLKINKVRSCQRRFANGASVYKNKNQILNFASHCKEDNLAYSTITFKSLIKEIQKNKDEKDEYNIFHEFSKNPEKKVPELSDQIEVLLKKYEIKKYEYSQVDNIQHIDRGGSAIVYSAYLQGKKYALKSLDVSINLSWDNKKFKKFLQELRFIHNIEHPNIIKFYGVLKDPQSGNFNIILQLANDGNLRDYLRHKWSTDGFKILWTELTIIAKEITLGLKFLHEKGIIHQDLHSKNILIDHGKPLITDFGISKHIEDFSLSTSYLKGMAAYIEPQCFIQHGKKVRRDERSDIYSLGVVLWELTSGTNPFSDSYNHAIPVKIFIGEREKMIPGTPKGYADLYMSCWSSEPEKRPKLDKVLNELYRLSTETTVEFIINKIYNKPHIDLWQ</sequence>
<dbReference type="InterPro" id="IPR011009">
    <property type="entry name" value="Kinase-like_dom_sf"/>
</dbReference>
<dbReference type="GO" id="GO:0004674">
    <property type="term" value="F:protein serine/threonine kinase activity"/>
    <property type="evidence" value="ECO:0007669"/>
    <property type="project" value="TreeGrafter"/>
</dbReference>
<dbReference type="Gene3D" id="1.10.510.10">
    <property type="entry name" value="Transferase(Phosphotransferase) domain 1"/>
    <property type="match status" value="1"/>
</dbReference>
<evidence type="ECO:0000259" key="5">
    <source>
        <dbReference type="PROSITE" id="PS50011"/>
    </source>
</evidence>
<dbReference type="SUPFAM" id="SSF47095">
    <property type="entry name" value="HMG-box"/>
    <property type="match status" value="1"/>
</dbReference>
<keyword evidence="2" id="KW-0547">Nucleotide-binding</keyword>
<keyword evidence="1" id="KW-0808">Transferase</keyword>
<dbReference type="Proteomes" id="UP000439903">
    <property type="component" value="Unassembled WGS sequence"/>
</dbReference>
<reference evidence="6 7" key="1">
    <citation type="journal article" date="2019" name="Environ. Microbiol.">
        <title>At the nexus of three kingdoms: the genome of the mycorrhizal fungus Gigaspora margarita provides insights into plant, endobacterial and fungal interactions.</title>
        <authorList>
            <person name="Venice F."/>
            <person name="Ghignone S."/>
            <person name="Salvioli di Fossalunga A."/>
            <person name="Amselem J."/>
            <person name="Novero M."/>
            <person name="Xianan X."/>
            <person name="Sedzielewska Toro K."/>
            <person name="Morin E."/>
            <person name="Lipzen A."/>
            <person name="Grigoriev I.V."/>
            <person name="Henrissat B."/>
            <person name="Martin F.M."/>
            <person name="Bonfante P."/>
        </authorList>
    </citation>
    <scope>NUCLEOTIDE SEQUENCE [LARGE SCALE GENOMIC DNA]</scope>
    <source>
        <strain evidence="6 7">BEG34</strain>
    </source>
</reference>
<dbReference type="Pfam" id="PF00505">
    <property type="entry name" value="HMG_box"/>
    <property type="match status" value="1"/>
</dbReference>
<dbReference type="Pfam" id="PF07714">
    <property type="entry name" value="PK_Tyr_Ser-Thr"/>
    <property type="match status" value="1"/>
</dbReference>
<organism evidence="6 7">
    <name type="scientific">Gigaspora margarita</name>
    <dbReference type="NCBI Taxonomy" id="4874"/>
    <lineage>
        <taxon>Eukaryota</taxon>
        <taxon>Fungi</taxon>
        <taxon>Fungi incertae sedis</taxon>
        <taxon>Mucoromycota</taxon>
        <taxon>Glomeromycotina</taxon>
        <taxon>Glomeromycetes</taxon>
        <taxon>Diversisporales</taxon>
        <taxon>Gigasporaceae</taxon>
        <taxon>Gigaspora</taxon>
    </lineage>
</organism>
<accession>A0A8H4A3U6</accession>
<name>A0A8H4A3U6_GIGMA</name>
<keyword evidence="7" id="KW-1185">Reference proteome</keyword>
<dbReference type="SUPFAM" id="SSF56112">
    <property type="entry name" value="Protein kinase-like (PK-like)"/>
    <property type="match status" value="1"/>
</dbReference>
<dbReference type="Gene3D" id="1.10.30.10">
    <property type="entry name" value="High mobility group box domain"/>
    <property type="match status" value="1"/>
</dbReference>
<dbReference type="InterPro" id="IPR051681">
    <property type="entry name" value="Ser/Thr_Kinases-Pseudokinases"/>
</dbReference>
<feature type="domain" description="Protein kinase" evidence="5">
    <location>
        <begin position="349"/>
        <end position="612"/>
    </location>
</feature>
<evidence type="ECO:0000256" key="1">
    <source>
        <dbReference type="ARBA" id="ARBA00022679"/>
    </source>
</evidence>
<gene>
    <name evidence="6" type="ORF">F8M41_009633</name>
</gene>
<dbReference type="PANTHER" id="PTHR44329">
    <property type="entry name" value="SERINE/THREONINE-PROTEIN KINASE TNNI3K-RELATED"/>
    <property type="match status" value="1"/>
</dbReference>
<keyword evidence="4" id="KW-0067">ATP-binding</keyword>
<dbReference type="EMBL" id="WTPW01002048">
    <property type="protein sequence ID" value="KAF0399946.1"/>
    <property type="molecule type" value="Genomic_DNA"/>
</dbReference>
<dbReference type="InterPro" id="IPR000719">
    <property type="entry name" value="Prot_kinase_dom"/>
</dbReference>
<dbReference type="OrthoDB" id="1924919at2759"/>
<keyword evidence="3 6" id="KW-0418">Kinase</keyword>
<proteinExistence type="predicted"/>
<comment type="caution">
    <text evidence="6">The sequence shown here is derived from an EMBL/GenBank/DDBJ whole genome shotgun (WGS) entry which is preliminary data.</text>
</comment>
<dbReference type="PROSITE" id="PS50011">
    <property type="entry name" value="PROTEIN_KINASE_DOM"/>
    <property type="match status" value="1"/>
</dbReference>
<evidence type="ECO:0000256" key="3">
    <source>
        <dbReference type="ARBA" id="ARBA00022777"/>
    </source>
</evidence>
<evidence type="ECO:0000313" key="6">
    <source>
        <dbReference type="EMBL" id="KAF0399946.1"/>
    </source>
</evidence>
<dbReference type="PRINTS" id="PR00109">
    <property type="entry name" value="TYRKINASE"/>
</dbReference>